<organism evidence="3 4">
    <name type="scientific">Dictyocaulus viviparus</name>
    <name type="common">Bovine lungworm</name>
    <dbReference type="NCBI Taxonomy" id="29172"/>
    <lineage>
        <taxon>Eukaryota</taxon>
        <taxon>Metazoa</taxon>
        <taxon>Ecdysozoa</taxon>
        <taxon>Nematoda</taxon>
        <taxon>Chromadorea</taxon>
        <taxon>Rhabditida</taxon>
        <taxon>Rhabditina</taxon>
        <taxon>Rhabditomorpha</taxon>
        <taxon>Strongyloidea</taxon>
        <taxon>Metastrongylidae</taxon>
        <taxon>Dictyocaulus</taxon>
    </lineage>
</organism>
<dbReference type="InterPro" id="IPR013783">
    <property type="entry name" value="Ig-like_fold"/>
</dbReference>
<dbReference type="AlphaFoldDB" id="A0A0D8XRR5"/>
<protein>
    <recommendedName>
        <fullName evidence="2">MSP domain-containing protein</fullName>
    </recommendedName>
</protein>
<evidence type="ECO:0000256" key="1">
    <source>
        <dbReference type="SAM" id="Coils"/>
    </source>
</evidence>
<dbReference type="EMBL" id="KN716428">
    <property type="protein sequence ID" value="KJH45081.1"/>
    <property type="molecule type" value="Genomic_DNA"/>
</dbReference>
<reference evidence="3 4" key="1">
    <citation type="submission" date="2013-11" db="EMBL/GenBank/DDBJ databases">
        <title>Draft genome of the bovine lungworm Dictyocaulus viviparus.</title>
        <authorList>
            <person name="Mitreva M."/>
        </authorList>
    </citation>
    <scope>NUCLEOTIDE SEQUENCE [LARGE SCALE GENOMIC DNA]</scope>
    <source>
        <strain evidence="3 4">HannoverDv2000</strain>
    </source>
</reference>
<keyword evidence="4" id="KW-1185">Reference proteome</keyword>
<feature type="domain" description="MSP" evidence="2">
    <location>
        <begin position="8"/>
        <end position="127"/>
    </location>
</feature>
<evidence type="ECO:0000313" key="4">
    <source>
        <dbReference type="Proteomes" id="UP000053766"/>
    </source>
</evidence>
<accession>A0A0D8XRR5</accession>
<gene>
    <name evidence="3" type="ORF">DICVIV_08866</name>
</gene>
<dbReference type="PROSITE" id="PS50202">
    <property type="entry name" value="MSP"/>
    <property type="match status" value="1"/>
</dbReference>
<dbReference type="SUPFAM" id="SSF49354">
    <property type="entry name" value="PapD-like"/>
    <property type="match status" value="1"/>
</dbReference>
<dbReference type="Proteomes" id="UP000053766">
    <property type="component" value="Unassembled WGS sequence"/>
</dbReference>
<proteinExistence type="predicted"/>
<evidence type="ECO:0000259" key="2">
    <source>
        <dbReference type="PROSITE" id="PS50202"/>
    </source>
</evidence>
<name>A0A0D8XRR5_DICVI</name>
<feature type="coiled-coil region" evidence="1">
    <location>
        <begin position="214"/>
        <end position="241"/>
    </location>
</feature>
<sequence length="250" mass="29331">MKDEGHIRLVCLDQKYIVFDVDQESNATEVVHISRLAMTWFVAFRFQTNAPTRYLVKPNSGVLENNQPVAQKNMIKVKIELYGNRYNPNHILFVEATVVRKKSDWKKVWEDEDLGPHNVQRVYFQLSTTVIGVDRALQFTDTTERTKAVLTQILAQSNAKGQEKVKELESFYEVLKSDNELLQHNIEQTLRLKNIIMSQINQRNDIISKHVTQTSKLEQEENQLMVEINNMEHEIQQIYERFHLNDSRCI</sequence>
<dbReference type="InterPro" id="IPR008962">
    <property type="entry name" value="PapD-like_sf"/>
</dbReference>
<dbReference type="OrthoDB" id="75724at2759"/>
<reference evidence="4" key="2">
    <citation type="journal article" date="2016" name="Sci. Rep.">
        <title>Dictyocaulus viviparus genome, variome and transcriptome elucidate lungworm biology and support future intervention.</title>
        <authorList>
            <person name="McNulty S.N."/>
            <person name="Strube C."/>
            <person name="Rosa B.A."/>
            <person name="Martin J.C."/>
            <person name="Tyagi R."/>
            <person name="Choi Y.J."/>
            <person name="Wang Q."/>
            <person name="Hallsworth Pepin K."/>
            <person name="Zhang X."/>
            <person name="Ozersky P."/>
            <person name="Wilson R.K."/>
            <person name="Sternberg P.W."/>
            <person name="Gasser R.B."/>
            <person name="Mitreva M."/>
        </authorList>
    </citation>
    <scope>NUCLEOTIDE SEQUENCE [LARGE SCALE GENOMIC DNA]</scope>
    <source>
        <strain evidence="4">HannoverDv2000</strain>
    </source>
</reference>
<keyword evidence="1" id="KW-0175">Coiled coil</keyword>
<dbReference type="InterPro" id="IPR000535">
    <property type="entry name" value="MSP_dom"/>
</dbReference>
<dbReference type="Gene3D" id="2.60.40.10">
    <property type="entry name" value="Immunoglobulins"/>
    <property type="match status" value="1"/>
</dbReference>
<evidence type="ECO:0000313" key="3">
    <source>
        <dbReference type="EMBL" id="KJH45081.1"/>
    </source>
</evidence>